<organism evidence="8 9">
    <name type="scientific">Streptomyces xantholiticus</name>
    <dbReference type="NCBI Taxonomy" id="68285"/>
    <lineage>
        <taxon>Bacteria</taxon>
        <taxon>Bacillati</taxon>
        <taxon>Actinomycetota</taxon>
        <taxon>Actinomycetes</taxon>
        <taxon>Kitasatosporales</taxon>
        <taxon>Streptomycetaceae</taxon>
        <taxon>Streptomyces</taxon>
    </lineage>
</organism>
<dbReference type="RefSeq" id="WP_351977869.1">
    <property type="nucleotide sequence ID" value="NZ_JBEPBX010000025.1"/>
</dbReference>
<reference evidence="8 9" key="1">
    <citation type="submission" date="2024-06" db="EMBL/GenBank/DDBJ databases">
        <title>The Natural Products Discovery Center: Release of the First 8490 Sequenced Strains for Exploring Actinobacteria Biosynthetic Diversity.</title>
        <authorList>
            <person name="Kalkreuter E."/>
            <person name="Kautsar S.A."/>
            <person name="Yang D."/>
            <person name="Bader C.D."/>
            <person name="Teijaro C.N."/>
            <person name="Fluegel L."/>
            <person name="Davis C.M."/>
            <person name="Simpson J.R."/>
            <person name="Lauterbach L."/>
            <person name="Steele A.D."/>
            <person name="Gui C."/>
            <person name="Meng S."/>
            <person name="Li G."/>
            <person name="Viehrig K."/>
            <person name="Ye F."/>
            <person name="Su P."/>
            <person name="Kiefer A.F."/>
            <person name="Nichols A."/>
            <person name="Cepeda A.J."/>
            <person name="Yan W."/>
            <person name="Fan B."/>
            <person name="Jiang Y."/>
            <person name="Adhikari A."/>
            <person name="Zheng C.-J."/>
            <person name="Schuster L."/>
            <person name="Cowan T.M."/>
            <person name="Smanski M.J."/>
            <person name="Chevrette M.G."/>
            <person name="De Carvalho L.P.S."/>
            <person name="Shen B."/>
        </authorList>
    </citation>
    <scope>NUCLEOTIDE SEQUENCE [LARGE SCALE GENOMIC DNA]</scope>
    <source>
        <strain evidence="8 9">NPDC000837</strain>
    </source>
</reference>
<keyword evidence="3 8" id="KW-0418">Kinase</keyword>
<dbReference type="Pfam" id="PF13360">
    <property type="entry name" value="PQQ_2"/>
    <property type="match status" value="2"/>
</dbReference>
<dbReference type="Pfam" id="PF00069">
    <property type="entry name" value="Pkinase"/>
    <property type="match status" value="1"/>
</dbReference>
<accession>A0ABV1V0F8</accession>
<dbReference type="InterPro" id="IPR008271">
    <property type="entry name" value="Ser/Thr_kinase_AS"/>
</dbReference>
<dbReference type="InterPro" id="IPR011047">
    <property type="entry name" value="Quinoprotein_ADH-like_sf"/>
</dbReference>
<keyword evidence="1" id="KW-0808">Transferase</keyword>
<gene>
    <name evidence="8" type="ORF">ABT276_24700</name>
</gene>
<feature type="region of interest" description="Disordered" evidence="6">
    <location>
        <begin position="169"/>
        <end position="189"/>
    </location>
</feature>
<keyword evidence="4 5" id="KW-0067">ATP-binding</keyword>
<dbReference type="InterPro" id="IPR011009">
    <property type="entry name" value="Kinase-like_dom_sf"/>
</dbReference>
<dbReference type="InterPro" id="IPR000719">
    <property type="entry name" value="Prot_kinase_dom"/>
</dbReference>
<dbReference type="PANTHER" id="PTHR43289:SF34">
    <property type="entry name" value="SERINE_THREONINE-PROTEIN KINASE YBDM-RELATED"/>
    <property type="match status" value="1"/>
</dbReference>
<evidence type="ECO:0000256" key="1">
    <source>
        <dbReference type="ARBA" id="ARBA00022679"/>
    </source>
</evidence>
<dbReference type="PANTHER" id="PTHR43289">
    <property type="entry name" value="MITOGEN-ACTIVATED PROTEIN KINASE KINASE KINASE 20-RELATED"/>
    <property type="match status" value="1"/>
</dbReference>
<dbReference type="InterPro" id="IPR015943">
    <property type="entry name" value="WD40/YVTN_repeat-like_dom_sf"/>
</dbReference>
<comment type="caution">
    <text evidence="8">The sequence shown here is derived from an EMBL/GenBank/DDBJ whole genome shotgun (WGS) entry which is preliminary data.</text>
</comment>
<keyword evidence="2 5" id="KW-0547">Nucleotide-binding</keyword>
<dbReference type="InterPro" id="IPR017441">
    <property type="entry name" value="Protein_kinase_ATP_BS"/>
</dbReference>
<dbReference type="PROSITE" id="PS50011">
    <property type="entry name" value="PROTEIN_KINASE_DOM"/>
    <property type="match status" value="1"/>
</dbReference>
<dbReference type="PROSITE" id="PS00107">
    <property type="entry name" value="PROTEIN_KINASE_ATP"/>
    <property type="match status" value="1"/>
</dbReference>
<protein>
    <submittedName>
        <fullName evidence="8">Protein kinase</fullName>
    </submittedName>
</protein>
<dbReference type="InterPro" id="IPR002372">
    <property type="entry name" value="PQQ_rpt_dom"/>
</dbReference>
<evidence type="ECO:0000313" key="8">
    <source>
        <dbReference type="EMBL" id="MER6616517.1"/>
    </source>
</evidence>
<keyword evidence="9" id="KW-1185">Reference proteome</keyword>
<feature type="binding site" evidence="5">
    <location>
        <position position="44"/>
    </location>
    <ligand>
        <name>ATP</name>
        <dbReference type="ChEBI" id="CHEBI:30616"/>
    </ligand>
</feature>
<dbReference type="PROSITE" id="PS00108">
    <property type="entry name" value="PROTEIN_KINASE_ST"/>
    <property type="match status" value="1"/>
</dbReference>
<feature type="compositionally biased region" description="Low complexity" evidence="6">
    <location>
        <begin position="356"/>
        <end position="369"/>
    </location>
</feature>
<evidence type="ECO:0000256" key="4">
    <source>
        <dbReference type="ARBA" id="ARBA00022840"/>
    </source>
</evidence>
<evidence type="ECO:0000256" key="5">
    <source>
        <dbReference type="PROSITE-ProRule" id="PRU10141"/>
    </source>
</evidence>
<dbReference type="GO" id="GO:0016301">
    <property type="term" value="F:kinase activity"/>
    <property type="evidence" value="ECO:0007669"/>
    <property type="project" value="UniProtKB-KW"/>
</dbReference>
<dbReference type="Gene3D" id="2.130.10.10">
    <property type="entry name" value="YVTN repeat-like/Quinoprotein amine dehydrogenase"/>
    <property type="match status" value="1"/>
</dbReference>
<evidence type="ECO:0000256" key="2">
    <source>
        <dbReference type="ARBA" id="ARBA00022741"/>
    </source>
</evidence>
<feature type="region of interest" description="Disordered" evidence="6">
    <location>
        <begin position="345"/>
        <end position="370"/>
    </location>
</feature>
<dbReference type="Proteomes" id="UP001445472">
    <property type="component" value="Unassembled WGS sequence"/>
</dbReference>
<dbReference type="SUPFAM" id="SSF50998">
    <property type="entry name" value="Quinoprotein alcohol dehydrogenase-like"/>
    <property type="match status" value="1"/>
</dbReference>
<feature type="region of interest" description="Disordered" evidence="6">
    <location>
        <begin position="293"/>
        <end position="312"/>
    </location>
</feature>
<dbReference type="Gene3D" id="3.30.200.20">
    <property type="entry name" value="Phosphorylase Kinase, domain 1"/>
    <property type="match status" value="1"/>
</dbReference>
<name>A0ABV1V0F8_9ACTN</name>
<dbReference type="EMBL" id="JBEPBX010000025">
    <property type="protein sequence ID" value="MER6616517.1"/>
    <property type="molecule type" value="Genomic_DNA"/>
</dbReference>
<evidence type="ECO:0000259" key="7">
    <source>
        <dbReference type="PROSITE" id="PS50011"/>
    </source>
</evidence>
<sequence>MLLPLTHTDPVEIAHFRLLARLGHGGMGTVYLARTAGGRTVALKTMHASIATDLAARTRFHLETDAARIIGGHHGATVVAADPQAETPWLATEYVLGPPLDDAVALCGPLPESSVRALGAALAGALTQLHASDVVHRDLKPSNVMVTAYGPKIIDFGIARAAGDDRLTRTGSAAGTPAFMSPEQATGQEQTPAGDVFALAGVLVFAATGHGPFGTGQAADLLYRVRYSDPDLTGLPTSLTRILRRCLSKDPSQRPTTYELAGELHDGQGQFADHLAEPVLADIARRATGVWQHPPGRLPAPPEHKAETSPSAPVVARRKLLTTGAGGILGTAVIGTGLWAWLGRSGDGTSGKEKPGTAAPPKTSAPPKGDWLWRLPIRTSTAHVPPVPHSLGGYIAVVDDNGLRVIDVEEGGLGIPVTSSAAPHQCVTDGDSVLYTCEPSSADAGPLRIKTVEIISQNLSPEPVEYKEFNGGLPGTQMLCASADVVYLAAGQGNHSGTGLGFDTAQNWFLLAVDRLTAKVVWRQELPKRPATSHRLHFLAARITGEHLVLLQETSGGKVVLSVRDSRTGKVRWEQPLTVSAPDDVRGMLEVDPVNVYPPAGPLRALNLNNGKEEWRLRSGATRRTGPPALLSIVVYAVEEGKGLLAVSALNGEPMWREKDGRAADADLRQPPLPGLEFTWYHSESRGGLHAVSRDTGKAGRTSKAPVSRFFPFRGSPERIIALGEDFIAGYELK</sequence>
<dbReference type="SUPFAM" id="SSF56112">
    <property type="entry name" value="Protein kinase-like (PK-like)"/>
    <property type="match status" value="1"/>
</dbReference>
<dbReference type="CDD" id="cd14014">
    <property type="entry name" value="STKc_PknB_like"/>
    <property type="match status" value="1"/>
</dbReference>
<feature type="domain" description="Protein kinase" evidence="7">
    <location>
        <begin position="16"/>
        <end position="280"/>
    </location>
</feature>
<dbReference type="SMART" id="SM00220">
    <property type="entry name" value="S_TKc"/>
    <property type="match status" value="1"/>
</dbReference>
<proteinExistence type="predicted"/>
<evidence type="ECO:0000256" key="3">
    <source>
        <dbReference type="ARBA" id="ARBA00022777"/>
    </source>
</evidence>
<evidence type="ECO:0000313" key="9">
    <source>
        <dbReference type="Proteomes" id="UP001445472"/>
    </source>
</evidence>
<evidence type="ECO:0000256" key="6">
    <source>
        <dbReference type="SAM" id="MobiDB-lite"/>
    </source>
</evidence>
<dbReference type="Gene3D" id="1.10.510.10">
    <property type="entry name" value="Transferase(Phosphotransferase) domain 1"/>
    <property type="match status" value="1"/>
</dbReference>